<keyword evidence="2" id="KW-1185">Reference proteome</keyword>
<gene>
    <name evidence="1" type="ORF">EXIGLDRAFT_761957</name>
</gene>
<accession>A0A165N1W5</accession>
<dbReference type="EMBL" id="KV425903">
    <property type="protein sequence ID" value="KZW00093.1"/>
    <property type="molecule type" value="Genomic_DNA"/>
</dbReference>
<proteinExistence type="predicted"/>
<evidence type="ECO:0008006" key="3">
    <source>
        <dbReference type="Google" id="ProtNLM"/>
    </source>
</evidence>
<dbReference type="AlphaFoldDB" id="A0A165N1W5"/>
<dbReference type="Proteomes" id="UP000077266">
    <property type="component" value="Unassembled WGS sequence"/>
</dbReference>
<evidence type="ECO:0000313" key="2">
    <source>
        <dbReference type="Proteomes" id="UP000077266"/>
    </source>
</evidence>
<sequence length="615" mass="68720">MPVLNTDSLACILDFFDHPTAFASFRLVCRLFRNCANEHRNYYWTALFEATANDAEIEFLRVLASVVEQSMRVHIKLRVRGQGTRSIDGRSAILCNILPAVARSLQFAMRIRMEFDCPDTASACLESFPFLAAHLPRLRGLEIACMDCGMGQTVCIPPSFLGSTAASLSFLYLDRVVLPECAIPLFAEVQSVHVVWYQDYGHFDFLRTFPKVRTMVIGTPDDEVGYYDPNEDWFIYRSLRAHRLGNLHVLTLDGPYSRRFNSGTRGLVTHNPGIRNLHVSVVRLDTPSFDFMCSALQGSLTLDIVRDFDLHRLVGNLVFTIKSATRAVHVRWIGILWRSAEDQDAAITSIVSRIALRVAIINIPLPRAETLATLFHNCCALPELRELSIDLDCWSPSSRMHSWVPSNILAAVDTPMRTFEGPRPSYPHLQRLRVCANDRRTVAHGDELAILSEYLAKASNIATKFVQQGVAPLFAVVKATYSTTLPSPVEAYAAFAVLLGGQLRVPFAKSAPSLAAVLGTAPKHASGFLRPQPAGTTAFSMELTSAQAAEHRSNLLHPTVNHHANVQMDNKLLAQMSFIRFISWTDRFEHLQMKVRCPTDKVRFLHPTLSIACEI</sequence>
<organism evidence="1 2">
    <name type="scientific">Exidia glandulosa HHB12029</name>
    <dbReference type="NCBI Taxonomy" id="1314781"/>
    <lineage>
        <taxon>Eukaryota</taxon>
        <taxon>Fungi</taxon>
        <taxon>Dikarya</taxon>
        <taxon>Basidiomycota</taxon>
        <taxon>Agaricomycotina</taxon>
        <taxon>Agaricomycetes</taxon>
        <taxon>Auriculariales</taxon>
        <taxon>Exidiaceae</taxon>
        <taxon>Exidia</taxon>
    </lineage>
</organism>
<name>A0A165N1W5_EXIGL</name>
<dbReference type="InParanoid" id="A0A165N1W5"/>
<protein>
    <recommendedName>
        <fullName evidence="3">F-box domain-containing protein</fullName>
    </recommendedName>
</protein>
<evidence type="ECO:0000313" key="1">
    <source>
        <dbReference type="EMBL" id="KZW00093.1"/>
    </source>
</evidence>
<dbReference type="OrthoDB" id="5148094at2759"/>
<reference evidence="1 2" key="1">
    <citation type="journal article" date="2016" name="Mol. Biol. Evol.">
        <title>Comparative Genomics of Early-Diverging Mushroom-Forming Fungi Provides Insights into the Origins of Lignocellulose Decay Capabilities.</title>
        <authorList>
            <person name="Nagy L.G."/>
            <person name="Riley R."/>
            <person name="Tritt A."/>
            <person name="Adam C."/>
            <person name="Daum C."/>
            <person name="Floudas D."/>
            <person name="Sun H."/>
            <person name="Yadav J.S."/>
            <person name="Pangilinan J."/>
            <person name="Larsson K.H."/>
            <person name="Matsuura K."/>
            <person name="Barry K."/>
            <person name="Labutti K."/>
            <person name="Kuo R."/>
            <person name="Ohm R.A."/>
            <person name="Bhattacharya S.S."/>
            <person name="Shirouzu T."/>
            <person name="Yoshinaga Y."/>
            <person name="Martin F.M."/>
            <person name="Grigoriev I.V."/>
            <person name="Hibbett D.S."/>
        </authorList>
    </citation>
    <scope>NUCLEOTIDE SEQUENCE [LARGE SCALE GENOMIC DNA]</scope>
    <source>
        <strain evidence="1 2">HHB12029</strain>
    </source>
</reference>